<dbReference type="SUPFAM" id="SSF49899">
    <property type="entry name" value="Concanavalin A-like lectins/glucanases"/>
    <property type="match status" value="2"/>
</dbReference>
<feature type="region of interest" description="Disordered" evidence="6">
    <location>
        <begin position="2298"/>
        <end position="2545"/>
    </location>
</feature>
<accession>A0A553NNH0</accession>
<gene>
    <name evidence="9" type="ORF">TCAL_11761</name>
</gene>
<feature type="repeat" description="CSPG" evidence="5">
    <location>
        <begin position="1512"/>
        <end position="1602"/>
    </location>
</feature>
<sequence>MIQHAWNVDPIFGEGAGAEGLVKTLIEKGFRDCLGSRCIQWINQYPFSVPASFYGSSHVSLPLQDAKSTTDISFRFRTSKAEALLVLVAGRIDYCLVMLQGGAIKVHINLGAGESELSSPRGLRLDDLKWHQVKIIRNDADMSLVVDDVHSTKVNLPGRFYELNVHFGVFVGGMGDFSEIFLGNQENFRGCLEEVYFNGVQVLEEAKLKAIPNGPNPAIVKNLTWDCSREFDATNEQAISFVQPKAFISFPNWISRSGAMVSFKVKTHSTNAVLFYNTGPSANKDFVALEIWNGLPRLLLDQVTVDGETRTLRPSKGENKHIDLSGLLYFGGIESSKRSRAVEQGVIASKRHLQGCLQDLQLDGRRIGLNDVLETSGIQADCVWEFPCLQDRKLCLGIGSCSQKGTQDYECSCQDGKCNSGSRTSPEPKNLELVALKALEVEEGGRALLTSHHLHVVTDFAKYGVKESGVLFHMVETPTHGKLDVSVWNKVDDNIFTLLDLNTDKVHYVNDGSEFITDQIVFEMEFSSSGSLPAHLQKRQRFLFQIVIVPKNDIPQVKLAYLDPLRLAQSTEKLLSGDLFEVRDTDSPAAEIVFSVVNRNEKESGGFLRNDRYPSQRIDDFTLQDLREGNIYYVDEGDNSDSQLGLRVSDGRHEGNVVTLRIQTFKLQVFAVNNTGLSLPTGTSALITSYNLTFTTNAPEQSLNIRFDVLQSPRYGRIERLRGNGRWVSTKRFFSRQLEKEKVRYVHTKGNPSKDSFRFTAVVLDLSNGGGSKDGSDAIIHGPTNDQDAKLDQHIFHINFITLQVQALRNLPLKLINVRETVITDSHLMYQTFPQRSEDSEVYYTIQSAPKHGALLLTQAGTDGLTQQERELRADSSFSQVDLLAGFLKYRLFRHVAQKALDDNFSFVVQTVEQKSAIQMFHLHYVPGDADVEITLERLEVDEGGKKAITPKYLNIKVSDIHHFVYNVTKPPQHGQIDILAANKVEVMRRNTSFFTSEEIQDERVVKDLKFIDLDIDTKPEDIHYNHPPIPIGELVLVENPSQPIYKFTQRDLNEERILFKHLGANFGRLMLWVSDGQYYVSTELKVRASPPFIKVANNSGLIVQRGESAFLTLFNLSVETNLNNQEKDIVYHIQTGPTYGEMLRDDVPIRDFTELDLLEQRIEYRNNRNGVDTDSSKTLKDVLQFTVEAINYGNSAAVESGAGPSAHGTLTFHVFPESYWEPLEIASNNSLLVEESTSIAITQRDLQILPAVTSNDISSKDIIYMVKVPPRFGYLEIDPPITSEESKFLQIQRDLDSQKGSLAFSPSSSSSSSSSSIRGPQLFAGADLPNSGFPPSSPFEVNVFDQSIINEGRLHYIQSISNQSSDSFVFDVTNGISQLTDLHFHFTILPKTLYIETREMTVTEGKSTLLMPSHMHVITSYYEDKIEDYLIVDPPTSGRIVSTEKSKRRKNRNEESLTIFSIQDLKDQTVEYVHNGNDTLVDEFTLVGRTDSKTSVPAVVHIRIIPVNDETPVLVNNTGLEIFAGATVPISSSNLGATDADTDDVNVVFMASGPECGRISLQSIPGRPLTRFTQADLKMNRLLFTHTGGRNGMMKVTLSDGLNTAKAEYFRIRVKDVSLRLSQNEALDVFPMMQTALTSDHLLVVSSDFNPKREITFIVKREPQHGRVLFKDPRSNDMVPVRNFTQAHINGSLVFYEHNRPFSNLTIFDGLNLEALSEFAVQRLDIVFHIRVSVSAMIPGGIDRFIGSDIVTLEEGQNVAILTRDLNTTGVLQYLYSHQARQGAASPRPPVIRLQVSKLPDHGFIAINGLKARTGQMFSQADVDRGFMSYHHDHSDTTQDSFGIAIYLEGDRSEVYGDGKGTKGDVLLYNGKWNVSILPVNDQAFRLLTDSPSMTIVQSQARAITRDMLLTEDGDNSPAEIVYDVINFPSNGRLHFKENRTSDVARFTQADIDMERLMYFHDGTLKPVDFYFRVSDGMYKPIYRHFRIHILPLEVRLVNRTAIQIQQGTRMAYISSHNMGVMTNGQRVNTFFEVTKNPKGGQLYMNDKPSAAFTQMNIDHEEVLFMQTDMTLSNDSFECYIFNQGASLSNQVFQVSVAPLVRQSRPFIAQHKEKTVLLQEHLDATQLSGLTNSNPVYFLLEAPRFGRIMRIVRSSGSTRQSKNTRSKRSLRDREIWQFTHEDVKNGIIHFVPDLGALESLQGHGANDSFVYRLVAPNVQPANGVFGFAIEREPIVPPEETYTNSYPRGIKEKGGSELNHVNPMAGTLILVMILVVTILLIIILVVFLIKCRRDQKQKRCGRESTASSADIKYNSDSLSTHHTHFGTSQRRTPISKSNGHTHAYEPDRQSTTDYENGILPMPTDDALSSHQRSNNDPRFAHIHSNGTLPRPTMNGNHSHNNSLALPNPASLQLTTLNPSDSDSWMESSRSRETSPASSIPPGMPPFRVIPLCDSESNGTHFSDPSAYTTLGTNGNPPFPRTSSNLGSDLGSDRPYGPMYPRSGSDAESNAPSEAWTGPNGATMNGNGLNGNGGPQTLLRRNQYWV</sequence>
<dbReference type="Pfam" id="PF16184">
    <property type="entry name" value="Cadherin_3"/>
    <property type="match status" value="7"/>
</dbReference>
<dbReference type="STRING" id="6832.A0A553NNH0"/>
<feature type="repeat" description="CSPG" evidence="5">
    <location>
        <begin position="1093"/>
        <end position="1189"/>
    </location>
</feature>
<organism evidence="9 10">
    <name type="scientific">Tigriopus californicus</name>
    <name type="common">Marine copepod</name>
    <dbReference type="NCBI Taxonomy" id="6832"/>
    <lineage>
        <taxon>Eukaryota</taxon>
        <taxon>Metazoa</taxon>
        <taxon>Ecdysozoa</taxon>
        <taxon>Arthropoda</taxon>
        <taxon>Crustacea</taxon>
        <taxon>Multicrustacea</taxon>
        <taxon>Hexanauplia</taxon>
        <taxon>Copepoda</taxon>
        <taxon>Harpacticoida</taxon>
        <taxon>Harpacticidae</taxon>
        <taxon>Tigriopus</taxon>
    </lineage>
</organism>
<feature type="repeat" description="CSPG" evidence="5">
    <location>
        <begin position="668"/>
        <end position="762"/>
    </location>
</feature>
<evidence type="ECO:0000256" key="4">
    <source>
        <dbReference type="PROSITE-ProRule" id="PRU00122"/>
    </source>
</evidence>
<feature type="domain" description="Laminin G" evidence="8">
    <location>
        <begin position="50"/>
        <end position="227"/>
    </location>
</feature>
<name>A0A553NNH0_TIGCA</name>
<dbReference type="PROSITE" id="PS51854">
    <property type="entry name" value="CSPG"/>
    <property type="match status" value="7"/>
</dbReference>
<reference evidence="9 10" key="1">
    <citation type="journal article" date="2018" name="Nat. Ecol. Evol.">
        <title>Genomic signatures of mitonuclear coevolution across populations of Tigriopus californicus.</title>
        <authorList>
            <person name="Barreto F.S."/>
            <person name="Watson E.T."/>
            <person name="Lima T.G."/>
            <person name="Willett C.S."/>
            <person name="Edmands S."/>
            <person name="Li W."/>
            <person name="Burton R.S."/>
        </authorList>
    </citation>
    <scope>NUCLEOTIDE SEQUENCE [LARGE SCALE GENOMIC DNA]</scope>
    <source>
        <strain evidence="9 10">San Diego</strain>
    </source>
</reference>
<protein>
    <recommendedName>
        <fullName evidence="8">Laminin G domain-containing protein</fullName>
    </recommendedName>
</protein>
<keyword evidence="3" id="KW-0325">Glycoprotein</keyword>
<dbReference type="EMBL" id="VCGU01000011">
    <property type="protein sequence ID" value="TRY66991.1"/>
    <property type="molecule type" value="Genomic_DNA"/>
</dbReference>
<keyword evidence="7" id="KW-1133">Transmembrane helix</keyword>
<evidence type="ECO:0000256" key="1">
    <source>
        <dbReference type="ARBA" id="ARBA00022729"/>
    </source>
</evidence>
<evidence type="ECO:0000313" key="9">
    <source>
        <dbReference type="EMBL" id="TRY66991.1"/>
    </source>
</evidence>
<proteinExistence type="predicted"/>
<evidence type="ECO:0000256" key="5">
    <source>
        <dbReference type="PROSITE-ProRule" id="PRU01201"/>
    </source>
</evidence>
<feature type="repeat" description="CSPG" evidence="5">
    <location>
        <begin position="1885"/>
        <end position="1978"/>
    </location>
</feature>
<evidence type="ECO:0000256" key="7">
    <source>
        <dbReference type="SAM" id="Phobius"/>
    </source>
</evidence>
<comment type="caution">
    <text evidence="9">The sequence shown here is derived from an EMBL/GenBank/DDBJ whole genome shotgun (WGS) entry which is preliminary data.</text>
</comment>
<evidence type="ECO:0000259" key="8">
    <source>
        <dbReference type="PROSITE" id="PS50025"/>
    </source>
</evidence>
<keyword evidence="2" id="KW-0677">Repeat</keyword>
<dbReference type="InterPro" id="IPR039005">
    <property type="entry name" value="CSPG_rpt"/>
</dbReference>
<keyword evidence="7" id="KW-0472">Membrane</keyword>
<feature type="repeat" description="CSPG" evidence="5">
    <location>
        <begin position="1619"/>
        <end position="1717"/>
    </location>
</feature>
<dbReference type="PANTHER" id="PTHR45739:SF12">
    <property type="entry name" value="CHONDROITIN SULFATE PROTEOGLYCAN 4-LIKE ISOFORM X2"/>
    <property type="match status" value="1"/>
</dbReference>
<evidence type="ECO:0000256" key="2">
    <source>
        <dbReference type="ARBA" id="ARBA00022737"/>
    </source>
</evidence>
<comment type="caution">
    <text evidence="4">Lacks conserved residue(s) required for the propagation of feature annotation.</text>
</comment>
<keyword evidence="1" id="KW-0732">Signal</keyword>
<feature type="compositionally biased region" description="Polar residues" evidence="6">
    <location>
        <begin position="2393"/>
        <end position="2418"/>
    </location>
</feature>
<dbReference type="InterPro" id="IPR001791">
    <property type="entry name" value="Laminin_G"/>
</dbReference>
<dbReference type="PANTHER" id="PTHR45739">
    <property type="entry name" value="MATRIX PROTEIN, PUTATIVE-RELATED"/>
    <property type="match status" value="1"/>
</dbReference>
<dbReference type="Pfam" id="PF02210">
    <property type="entry name" value="Laminin_G_2"/>
    <property type="match status" value="1"/>
</dbReference>
<feature type="repeat" description="CSPG" evidence="5">
    <location>
        <begin position="804"/>
        <end position="910"/>
    </location>
</feature>
<dbReference type="InterPro" id="IPR013320">
    <property type="entry name" value="ConA-like_dom_sf"/>
</dbReference>
<keyword evidence="7" id="KW-0812">Transmembrane</keyword>
<feature type="repeat" description="CSPG" evidence="5">
    <location>
        <begin position="430"/>
        <end position="525"/>
    </location>
</feature>
<dbReference type="CDD" id="cd00110">
    <property type="entry name" value="LamG"/>
    <property type="match status" value="2"/>
</dbReference>
<dbReference type="Gene3D" id="2.60.120.200">
    <property type="match status" value="3"/>
</dbReference>
<feature type="transmembrane region" description="Helical" evidence="7">
    <location>
        <begin position="2268"/>
        <end position="2289"/>
    </location>
</feature>
<feature type="compositionally biased region" description="Polar residues" evidence="6">
    <location>
        <begin position="2304"/>
        <end position="2340"/>
    </location>
</feature>
<dbReference type="Proteomes" id="UP000318571">
    <property type="component" value="Chromosome 4"/>
</dbReference>
<keyword evidence="10" id="KW-1185">Reference proteome</keyword>
<evidence type="ECO:0000256" key="3">
    <source>
        <dbReference type="ARBA" id="ARBA00023180"/>
    </source>
</evidence>
<feature type="domain" description="Laminin G" evidence="8">
    <location>
        <begin position="237"/>
        <end position="382"/>
    </location>
</feature>
<dbReference type="GO" id="GO:0009653">
    <property type="term" value="P:anatomical structure morphogenesis"/>
    <property type="evidence" value="ECO:0007669"/>
    <property type="project" value="TreeGrafter"/>
</dbReference>
<dbReference type="SMART" id="SM00282">
    <property type="entry name" value="LamG"/>
    <property type="match status" value="2"/>
</dbReference>
<dbReference type="OMA" id="QCKVIPL"/>
<feature type="compositionally biased region" description="Polar residues" evidence="6">
    <location>
        <begin position="2454"/>
        <end position="2486"/>
    </location>
</feature>
<evidence type="ECO:0000313" key="10">
    <source>
        <dbReference type="Proteomes" id="UP000318571"/>
    </source>
</evidence>
<evidence type="ECO:0000256" key="6">
    <source>
        <dbReference type="SAM" id="MobiDB-lite"/>
    </source>
</evidence>
<dbReference type="PROSITE" id="PS50025">
    <property type="entry name" value="LAM_G_DOMAIN"/>
    <property type="match status" value="2"/>
</dbReference>
<feature type="compositionally biased region" description="Low complexity" evidence="6">
    <location>
        <begin position="2419"/>
        <end position="2437"/>
    </location>
</feature>
<dbReference type="InterPro" id="IPR051561">
    <property type="entry name" value="FRAS1_ECM"/>
</dbReference>